<proteinExistence type="predicted"/>
<evidence type="ECO:0000256" key="1">
    <source>
        <dbReference type="SAM" id="MobiDB-lite"/>
    </source>
</evidence>
<reference evidence="2 3" key="1">
    <citation type="submission" date="2015-12" db="EMBL/GenBank/DDBJ databases">
        <title>Draft genome sequence of Moniliophthora roreri, the causal agent of frosty pod rot of cacao.</title>
        <authorList>
            <person name="Aime M.C."/>
            <person name="Diaz-Valderrama J.R."/>
            <person name="Kijpornyongpan T."/>
            <person name="Phillips-Mora W."/>
        </authorList>
    </citation>
    <scope>NUCLEOTIDE SEQUENCE [LARGE SCALE GENOMIC DNA]</scope>
    <source>
        <strain evidence="2 3">MCA 2952</strain>
    </source>
</reference>
<sequence>MPVVTIHNTFAGGFFAMLTKGNPPLHDLIGREISTSTTEHLPPPPYSQAPCTPTRSTQMMPQAPTRSTPATPPRTPTRSIPAHTLSHTPIHTPTHSILCSMPSSSYHATRQSYSPGTLAYRSTTEQGSPANSALLHRQTVVGSVDSTAAHRALDDEDLWQNFEDFNDWTPSQLNAAYGILASTRAQDTSGVDNASINCQSTSPPALLDSVPGDSEWTHVFNGLDVSVGGWTLMYLQRHGYGLLKAREAVEAFSESHNLTDFMHRMSAIRPSVPVGPVYMLYQMLKAGL</sequence>
<feature type="region of interest" description="Disordered" evidence="1">
    <location>
        <begin position="35"/>
        <end position="84"/>
    </location>
</feature>
<organism evidence="2 3">
    <name type="scientific">Moniliophthora roreri</name>
    <name type="common">Frosty pod rot fungus</name>
    <name type="synonym">Monilia roreri</name>
    <dbReference type="NCBI Taxonomy" id="221103"/>
    <lineage>
        <taxon>Eukaryota</taxon>
        <taxon>Fungi</taxon>
        <taxon>Dikarya</taxon>
        <taxon>Basidiomycota</taxon>
        <taxon>Agaricomycotina</taxon>
        <taxon>Agaricomycetes</taxon>
        <taxon>Agaricomycetidae</taxon>
        <taxon>Agaricales</taxon>
        <taxon>Marasmiineae</taxon>
        <taxon>Marasmiaceae</taxon>
        <taxon>Moniliophthora</taxon>
    </lineage>
</organism>
<dbReference type="AlphaFoldDB" id="A0A0W0G2U3"/>
<gene>
    <name evidence="2" type="ORF">WG66_4722</name>
</gene>
<name>A0A0W0G2U3_MONRR</name>
<evidence type="ECO:0000313" key="3">
    <source>
        <dbReference type="Proteomes" id="UP000054988"/>
    </source>
</evidence>
<comment type="caution">
    <text evidence="2">The sequence shown here is derived from an EMBL/GenBank/DDBJ whole genome shotgun (WGS) entry which is preliminary data.</text>
</comment>
<accession>A0A0W0G2U3</accession>
<dbReference type="EMBL" id="LATX01001304">
    <property type="protein sequence ID" value="KTB42693.1"/>
    <property type="molecule type" value="Genomic_DNA"/>
</dbReference>
<evidence type="ECO:0000313" key="2">
    <source>
        <dbReference type="EMBL" id="KTB42693.1"/>
    </source>
</evidence>
<dbReference type="Proteomes" id="UP000054988">
    <property type="component" value="Unassembled WGS sequence"/>
</dbReference>
<protein>
    <submittedName>
        <fullName evidence="2">Uncharacterized protein</fullName>
    </submittedName>
</protein>
<feature type="compositionally biased region" description="Polar residues" evidence="1">
    <location>
        <begin position="49"/>
        <end position="60"/>
    </location>
</feature>